<protein>
    <submittedName>
        <fullName evidence="1">Uncharacterized protein</fullName>
    </submittedName>
</protein>
<organism evidence="1 2">
    <name type="scientific">Terrapene triunguis</name>
    <name type="common">Three-toed box turtle</name>
    <dbReference type="NCBI Taxonomy" id="2587831"/>
    <lineage>
        <taxon>Eukaryota</taxon>
        <taxon>Metazoa</taxon>
        <taxon>Chordata</taxon>
        <taxon>Craniata</taxon>
        <taxon>Vertebrata</taxon>
        <taxon>Euteleostomi</taxon>
        <taxon>Archelosauria</taxon>
        <taxon>Testudinata</taxon>
        <taxon>Testudines</taxon>
        <taxon>Cryptodira</taxon>
        <taxon>Durocryptodira</taxon>
        <taxon>Testudinoidea</taxon>
        <taxon>Emydidae</taxon>
        <taxon>Terrapene</taxon>
    </lineage>
</organism>
<dbReference type="AlphaFoldDB" id="A0A674K0N8"/>
<evidence type="ECO:0000313" key="2">
    <source>
        <dbReference type="Proteomes" id="UP000472274"/>
    </source>
</evidence>
<reference evidence="1" key="1">
    <citation type="submission" date="2025-08" db="UniProtKB">
        <authorList>
            <consortium name="Ensembl"/>
        </authorList>
    </citation>
    <scope>IDENTIFICATION</scope>
</reference>
<proteinExistence type="predicted"/>
<accession>A0A674K0N8</accession>
<sequence length="90" mass="10255">YSYTVSSPVPWPKANSAELWCTRQGREFKSGDCLAAAPSFITKELQHIADINRCLWHKAHLPDVWGEIGLRTSKVLFAEDLFYLPVSIIY</sequence>
<evidence type="ECO:0000313" key="1">
    <source>
        <dbReference type="Ensembl" id="ENSTMTP00000024914.1"/>
    </source>
</evidence>
<reference evidence="1" key="2">
    <citation type="submission" date="2025-09" db="UniProtKB">
        <authorList>
            <consortium name="Ensembl"/>
        </authorList>
    </citation>
    <scope>IDENTIFICATION</scope>
</reference>
<keyword evidence="2" id="KW-1185">Reference proteome</keyword>
<dbReference type="Ensembl" id="ENSTMTT00000025794.1">
    <property type="protein sequence ID" value="ENSTMTP00000024914.1"/>
    <property type="gene ID" value="ENSTMTG00000018148.1"/>
</dbReference>
<dbReference type="InParanoid" id="A0A674K0N8"/>
<name>A0A674K0N8_9SAUR</name>
<dbReference type="Proteomes" id="UP000472274">
    <property type="component" value="Unplaced"/>
</dbReference>